<reference evidence="1 2" key="1">
    <citation type="submission" date="2016-11" db="EMBL/GenBank/DDBJ databases">
        <authorList>
            <person name="Jaros S."/>
            <person name="Januszkiewicz K."/>
            <person name="Wedrychowicz H."/>
        </authorList>
    </citation>
    <scope>NUCLEOTIDE SEQUENCE [LARGE SCALE GENOMIC DNA]</scope>
    <source>
        <strain evidence="1 2">DSM 15480</strain>
    </source>
</reference>
<accession>A0A1M6NCI8</accession>
<dbReference type="NCBIfam" id="NF041770">
    <property type="entry name" value="CFI_box_CTERM"/>
    <property type="match status" value="1"/>
</dbReference>
<proteinExistence type="predicted"/>
<organism evidence="1 2">
    <name type="scientific">Hespellia stercorisuis DSM 15480</name>
    <dbReference type="NCBI Taxonomy" id="1121950"/>
    <lineage>
        <taxon>Bacteria</taxon>
        <taxon>Bacillati</taxon>
        <taxon>Bacillota</taxon>
        <taxon>Clostridia</taxon>
        <taxon>Lachnospirales</taxon>
        <taxon>Lachnospiraceae</taxon>
        <taxon>Hespellia</taxon>
    </lineage>
</organism>
<evidence type="ECO:0000313" key="2">
    <source>
        <dbReference type="Proteomes" id="UP000184301"/>
    </source>
</evidence>
<dbReference type="Proteomes" id="UP000184301">
    <property type="component" value="Unassembled WGS sequence"/>
</dbReference>
<dbReference type="InterPro" id="IPR049886">
    <property type="entry name" value="CFI_box_CTERM_dom"/>
</dbReference>
<protein>
    <submittedName>
        <fullName evidence="1">Uncharacterized protein</fullName>
    </submittedName>
</protein>
<dbReference type="EMBL" id="FQZY01000022">
    <property type="protein sequence ID" value="SHJ93314.1"/>
    <property type="molecule type" value="Genomic_DNA"/>
</dbReference>
<evidence type="ECO:0000313" key="1">
    <source>
        <dbReference type="EMBL" id="SHJ93314.1"/>
    </source>
</evidence>
<dbReference type="AlphaFoldDB" id="A0A1M6NCI8"/>
<name>A0A1M6NCI8_9FIRM</name>
<keyword evidence="2" id="KW-1185">Reference proteome</keyword>
<gene>
    <name evidence="1" type="ORF">SAMN02745243_01783</name>
</gene>
<dbReference type="OrthoDB" id="583109at2"/>
<dbReference type="STRING" id="1121950.SAMN02745243_01783"/>
<sequence>MESNRIKDGMIELYKECQGFSQKFKKKLYQVQMEDLCADHQDLFLLIKEGIEESEESMKEICTYLPQYVLDEMTNIKSKNRKEVAMIDYNLTMVSYFVPVLGKIDSAKAKAFTEELVAVWNEMLPGSSIKRSTSEEIQSGFRTGLCYITTAVCESLDKPDDCYELTMLRDYRDEYLLSTEDGTAVVHEYYDIAPTIVKRIEKEAHAEEIYNHIWTTYLQPCVSLIESGEKEECKDLYTDMVKKLEAKYLYS</sequence>